<dbReference type="EMBL" id="DXAW01000096">
    <property type="protein sequence ID" value="HIZ85931.1"/>
    <property type="molecule type" value="Genomic_DNA"/>
</dbReference>
<reference evidence="1" key="1">
    <citation type="journal article" date="2021" name="PeerJ">
        <title>Extensive microbial diversity within the chicken gut microbiome revealed by metagenomics and culture.</title>
        <authorList>
            <person name="Gilroy R."/>
            <person name="Ravi A."/>
            <person name="Getino M."/>
            <person name="Pursley I."/>
            <person name="Horton D.L."/>
            <person name="Alikhan N.F."/>
            <person name="Baker D."/>
            <person name="Gharbi K."/>
            <person name="Hall N."/>
            <person name="Watson M."/>
            <person name="Adriaenssens E.M."/>
            <person name="Foster-Nyarko E."/>
            <person name="Jarju S."/>
            <person name="Secka A."/>
            <person name="Antonio M."/>
            <person name="Oren A."/>
            <person name="Chaudhuri R.R."/>
            <person name="La Ragione R."/>
            <person name="Hildebrand F."/>
            <person name="Pallen M.J."/>
        </authorList>
    </citation>
    <scope>NUCLEOTIDE SEQUENCE</scope>
    <source>
        <strain evidence="1">Gambia16-554</strain>
    </source>
</reference>
<organism evidence="1 2">
    <name type="scientific">Candidatus Coprenecus stercoravium</name>
    <dbReference type="NCBI Taxonomy" id="2840735"/>
    <lineage>
        <taxon>Bacteria</taxon>
        <taxon>Pseudomonadati</taxon>
        <taxon>Bacteroidota</taxon>
        <taxon>Bacteroidia</taxon>
        <taxon>Bacteroidales</taxon>
        <taxon>Rikenellaceae</taxon>
        <taxon>Rikenellaceae incertae sedis</taxon>
        <taxon>Candidatus Coprenecus</taxon>
    </lineage>
</organism>
<accession>A0A9D2GPR2</accession>
<evidence type="ECO:0000313" key="2">
    <source>
        <dbReference type="Proteomes" id="UP000824115"/>
    </source>
</evidence>
<comment type="caution">
    <text evidence="1">The sequence shown here is derived from an EMBL/GenBank/DDBJ whole genome shotgun (WGS) entry which is preliminary data.</text>
</comment>
<name>A0A9D2GPR2_9BACT</name>
<protein>
    <submittedName>
        <fullName evidence="1">Uncharacterized protein</fullName>
    </submittedName>
</protein>
<dbReference type="Proteomes" id="UP000824115">
    <property type="component" value="Unassembled WGS sequence"/>
</dbReference>
<gene>
    <name evidence="1" type="ORF">IAC04_05535</name>
</gene>
<reference evidence="1" key="2">
    <citation type="submission" date="2021-04" db="EMBL/GenBank/DDBJ databases">
        <authorList>
            <person name="Gilroy R."/>
        </authorList>
    </citation>
    <scope>NUCLEOTIDE SEQUENCE</scope>
    <source>
        <strain evidence="1">Gambia16-554</strain>
    </source>
</reference>
<evidence type="ECO:0000313" key="1">
    <source>
        <dbReference type="EMBL" id="HIZ85931.1"/>
    </source>
</evidence>
<dbReference type="AlphaFoldDB" id="A0A9D2GPR2"/>
<sequence length="213" mass="24877">MSTRLERLRQLDGDTVRDFMLTRKGDMIAEDLREYILQLNSASSIIHFQGASLTRVTRALRLEWPAMTYSEARTVYYDALQFFYIDDNISAEAWDNYYADRMEDIFRLAVKMNRLDIALKASAKAHEYRTRNRDVIRPGDWQPPVFIVSEDVDFTRMGYKKKSVYEAVRRNEKKQLGRIIGQLPVTDRERERLRSEAGVDVEYEEVTGDGAEG</sequence>
<proteinExistence type="predicted"/>